<organism evidence="1 2">
    <name type="scientific">Staurois parvus</name>
    <dbReference type="NCBI Taxonomy" id="386267"/>
    <lineage>
        <taxon>Eukaryota</taxon>
        <taxon>Metazoa</taxon>
        <taxon>Chordata</taxon>
        <taxon>Craniata</taxon>
        <taxon>Vertebrata</taxon>
        <taxon>Euteleostomi</taxon>
        <taxon>Amphibia</taxon>
        <taxon>Batrachia</taxon>
        <taxon>Anura</taxon>
        <taxon>Neobatrachia</taxon>
        <taxon>Ranoidea</taxon>
        <taxon>Ranidae</taxon>
        <taxon>Staurois</taxon>
    </lineage>
</organism>
<keyword evidence="2" id="KW-1185">Reference proteome</keyword>
<evidence type="ECO:0000313" key="1">
    <source>
        <dbReference type="EMBL" id="CAI9540597.1"/>
    </source>
</evidence>
<feature type="non-terminal residue" evidence="1">
    <location>
        <position position="57"/>
    </location>
</feature>
<gene>
    <name evidence="1" type="ORF">SPARVUS_LOCUS1778757</name>
</gene>
<evidence type="ECO:0000313" key="2">
    <source>
        <dbReference type="Proteomes" id="UP001162483"/>
    </source>
</evidence>
<comment type="caution">
    <text evidence="1">The sequence shown here is derived from an EMBL/GenBank/DDBJ whole genome shotgun (WGS) entry which is preliminary data.</text>
</comment>
<reference evidence="1" key="1">
    <citation type="submission" date="2023-05" db="EMBL/GenBank/DDBJ databases">
        <authorList>
            <person name="Stuckert A."/>
        </authorList>
    </citation>
    <scope>NUCLEOTIDE SEQUENCE</scope>
</reference>
<accession>A0ABN9B0P8</accession>
<proteinExistence type="predicted"/>
<name>A0ABN9B0P8_9NEOB</name>
<sequence>MPASAGGHYRGHCRRDIAVAQDKVSDRGIPEQRHMVRPSVARGYRLCYTREYRQGGY</sequence>
<protein>
    <submittedName>
        <fullName evidence="1">Uncharacterized protein</fullName>
    </submittedName>
</protein>
<dbReference type="EMBL" id="CATNWA010001570">
    <property type="protein sequence ID" value="CAI9540597.1"/>
    <property type="molecule type" value="Genomic_DNA"/>
</dbReference>
<dbReference type="Proteomes" id="UP001162483">
    <property type="component" value="Unassembled WGS sequence"/>
</dbReference>